<feature type="region of interest" description="Disordered" evidence="1">
    <location>
        <begin position="1"/>
        <end position="27"/>
    </location>
</feature>
<reference evidence="2 3" key="1">
    <citation type="submission" date="2020-11" db="EMBL/GenBank/DDBJ databases">
        <title>Streptomyces spirodelae sp. nov., isolated from duckweed.</title>
        <authorList>
            <person name="Saimee Y."/>
            <person name="Duangmal K."/>
        </authorList>
    </citation>
    <scope>NUCLEOTIDE SEQUENCE [LARGE SCALE GENOMIC DNA]</scope>
    <source>
        <strain evidence="2 3">S16-07</strain>
    </source>
</reference>
<evidence type="ECO:0000313" key="2">
    <source>
        <dbReference type="EMBL" id="MBO8195713.1"/>
    </source>
</evidence>
<dbReference type="Proteomes" id="UP001519064">
    <property type="component" value="Unassembled WGS sequence"/>
</dbReference>
<comment type="caution">
    <text evidence="2">The sequence shown here is derived from an EMBL/GenBank/DDBJ whole genome shotgun (WGS) entry which is preliminary data.</text>
</comment>
<evidence type="ECO:0000313" key="3">
    <source>
        <dbReference type="Proteomes" id="UP001519064"/>
    </source>
</evidence>
<feature type="non-terminal residue" evidence="2">
    <location>
        <position position="87"/>
    </location>
</feature>
<protein>
    <submittedName>
        <fullName evidence="2">Uncharacterized protein</fullName>
    </submittedName>
</protein>
<name>A0ABS3XK68_9ACTN</name>
<dbReference type="EMBL" id="JADKMA010000211">
    <property type="protein sequence ID" value="MBO8195713.1"/>
    <property type="molecule type" value="Genomic_DNA"/>
</dbReference>
<proteinExistence type="predicted"/>
<sequence>MSETGTEHGTGDSRETGTAGRTDPDVAGLHDLCRELGEAADAVRRASRYTGGLALGTRLAVRALGSRRVRAARRRLLRALTDPGGLG</sequence>
<keyword evidence="3" id="KW-1185">Reference proteome</keyword>
<accession>A0ABS3XK68</accession>
<evidence type="ECO:0000256" key="1">
    <source>
        <dbReference type="SAM" id="MobiDB-lite"/>
    </source>
</evidence>
<feature type="compositionally biased region" description="Basic and acidic residues" evidence="1">
    <location>
        <begin position="1"/>
        <end position="15"/>
    </location>
</feature>
<gene>
    <name evidence="2" type="ORF">ITI46_29285</name>
</gene>
<organism evidence="2 3">
    <name type="scientific">Streptomyces oryzae</name>
    <dbReference type="NCBI Taxonomy" id="1434886"/>
    <lineage>
        <taxon>Bacteria</taxon>
        <taxon>Bacillati</taxon>
        <taxon>Actinomycetota</taxon>
        <taxon>Actinomycetes</taxon>
        <taxon>Kitasatosporales</taxon>
        <taxon>Streptomycetaceae</taxon>
        <taxon>Streptomyces</taxon>
    </lineage>
</organism>